<sequence length="85" mass="9590">MEIRPFIREIDDFCGNRSPWIVTREEEELPSYGKRPEERSLSEALKNSILIIDKPPGPTSHEVAHWIKVLLGVKKAGHGGTLEPS</sequence>
<dbReference type="GO" id="GO:0009982">
    <property type="term" value="F:pseudouridine synthase activity"/>
    <property type="evidence" value="ECO:0007669"/>
    <property type="project" value="InterPro"/>
</dbReference>
<dbReference type="KEGG" id="sacd:HS1genome_0318"/>
<dbReference type="EMBL" id="AP018553">
    <property type="protein sequence ID" value="BBD71929.1"/>
    <property type="molecule type" value="Genomic_DNA"/>
</dbReference>
<dbReference type="GO" id="GO:0031118">
    <property type="term" value="P:rRNA pseudouridine synthesis"/>
    <property type="evidence" value="ECO:0007669"/>
    <property type="project" value="TreeGrafter"/>
</dbReference>
<evidence type="ECO:0000313" key="4">
    <source>
        <dbReference type="Proteomes" id="UP000276741"/>
    </source>
</evidence>
<dbReference type="Proteomes" id="UP000276741">
    <property type="component" value="Chromosome"/>
</dbReference>
<reference evidence="3" key="4">
    <citation type="submission" date="2020-09" db="EMBL/GenBank/DDBJ databases">
        <authorList>
            <person name="Sun Q."/>
            <person name="Ohkuma M."/>
        </authorList>
    </citation>
    <scope>NUCLEOTIDE SEQUENCE</scope>
    <source>
        <strain evidence="3">JCM 31740</strain>
    </source>
</reference>
<dbReference type="EMBL" id="BMQS01000005">
    <property type="protein sequence ID" value="GGT91534.1"/>
    <property type="molecule type" value="Genomic_DNA"/>
</dbReference>
<dbReference type="GO" id="GO:0031120">
    <property type="term" value="P:snRNA pseudouridine synthesis"/>
    <property type="evidence" value="ECO:0007669"/>
    <property type="project" value="TreeGrafter"/>
</dbReference>
<protein>
    <submittedName>
        <fullName evidence="2">tRNA pseudouridine synthase A</fullName>
    </submittedName>
</protein>
<dbReference type="GO" id="GO:0000495">
    <property type="term" value="P:box H/ACA sno(s)RNA 3'-end processing"/>
    <property type="evidence" value="ECO:0007669"/>
    <property type="project" value="TreeGrafter"/>
</dbReference>
<dbReference type="InterPro" id="IPR020103">
    <property type="entry name" value="PsdUridine_synth_cat_dom_sf"/>
</dbReference>
<dbReference type="SUPFAM" id="SSF55120">
    <property type="entry name" value="Pseudouridine synthase"/>
    <property type="match status" value="1"/>
</dbReference>
<dbReference type="GeneID" id="69060031"/>
<evidence type="ECO:0000313" key="2">
    <source>
        <dbReference type="EMBL" id="BBD71929.1"/>
    </source>
</evidence>
<name>A0A348B177_9CREN</name>
<accession>A0A348B177</accession>
<reference evidence="2" key="3">
    <citation type="journal article" date="2019" name="BMC Res. Notes">
        <title>Complete genome sequence of the Sulfodiicoccus acidiphilus strain HS-1T, the first crenarchaeon that lacks polB3, isolated from an acidic hot spring in Ohwaku-dani, Hakone, Japan.</title>
        <authorList>
            <person name="Sakai H.D."/>
            <person name="Kurosawa N."/>
        </authorList>
    </citation>
    <scope>NUCLEOTIDE SEQUENCE</scope>
    <source>
        <strain evidence="2">HS-1</strain>
    </source>
</reference>
<dbReference type="PANTHER" id="PTHR23127">
    <property type="entry name" value="CENTROMERE/MICROTUBULE BINDING PROTEIN CBF5"/>
    <property type="match status" value="1"/>
</dbReference>
<keyword evidence="4" id="KW-1185">Reference proteome</keyword>
<feature type="domain" description="Dyskerin-like" evidence="1">
    <location>
        <begin position="16"/>
        <end position="64"/>
    </location>
</feature>
<reference evidence="3" key="1">
    <citation type="journal article" date="2014" name="Int. J. Syst. Evol. Microbiol.">
        <title>Complete genome sequence of Corynebacterium casei LMG S-19264T (=DSM 44701T), isolated from a smear-ripened cheese.</title>
        <authorList>
            <consortium name="US DOE Joint Genome Institute (JGI-PGF)"/>
            <person name="Walter F."/>
            <person name="Albersmeier A."/>
            <person name="Kalinowski J."/>
            <person name="Ruckert C."/>
        </authorList>
    </citation>
    <scope>NUCLEOTIDE SEQUENCE</scope>
    <source>
        <strain evidence="3">JCM 31740</strain>
    </source>
</reference>
<evidence type="ECO:0000313" key="3">
    <source>
        <dbReference type="EMBL" id="GGT91534.1"/>
    </source>
</evidence>
<dbReference type="InterPro" id="IPR004802">
    <property type="entry name" value="tRNA_PsdUridine_synth_B_fam"/>
</dbReference>
<dbReference type="InterPro" id="IPR012960">
    <property type="entry name" value="Dyskerin-like"/>
</dbReference>
<organism evidence="2 4">
    <name type="scientific">Sulfodiicoccus acidiphilus</name>
    <dbReference type="NCBI Taxonomy" id="1670455"/>
    <lineage>
        <taxon>Archaea</taxon>
        <taxon>Thermoproteota</taxon>
        <taxon>Thermoprotei</taxon>
        <taxon>Sulfolobales</taxon>
        <taxon>Sulfolobaceae</taxon>
        <taxon>Sulfodiicoccus</taxon>
    </lineage>
</organism>
<dbReference type="Gene3D" id="3.30.2350.10">
    <property type="entry name" value="Pseudouridine synthase"/>
    <property type="match status" value="1"/>
</dbReference>
<dbReference type="Proteomes" id="UP000616143">
    <property type="component" value="Unassembled WGS sequence"/>
</dbReference>
<dbReference type="AlphaFoldDB" id="A0A348B177"/>
<evidence type="ECO:0000259" key="1">
    <source>
        <dbReference type="SMART" id="SM01136"/>
    </source>
</evidence>
<gene>
    <name evidence="3" type="ORF">GCM10007116_06560</name>
    <name evidence="2" type="ORF">HS1genome_0318</name>
</gene>
<dbReference type="SMART" id="SM01136">
    <property type="entry name" value="DKCLD"/>
    <property type="match status" value="1"/>
</dbReference>
<dbReference type="GO" id="GO:1990481">
    <property type="term" value="P:mRNA pseudouridine synthesis"/>
    <property type="evidence" value="ECO:0007669"/>
    <property type="project" value="TreeGrafter"/>
</dbReference>
<dbReference type="PANTHER" id="PTHR23127:SF0">
    <property type="entry name" value="H_ACA RIBONUCLEOPROTEIN COMPLEX SUBUNIT DKC1"/>
    <property type="match status" value="1"/>
</dbReference>
<dbReference type="RefSeq" id="WP_229768132.1">
    <property type="nucleotide sequence ID" value="NZ_AP018553.1"/>
</dbReference>
<dbReference type="GO" id="GO:0003723">
    <property type="term" value="F:RNA binding"/>
    <property type="evidence" value="ECO:0007669"/>
    <property type="project" value="InterPro"/>
</dbReference>
<proteinExistence type="predicted"/>
<dbReference type="Pfam" id="PF08068">
    <property type="entry name" value="DKCLD"/>
    <property type="match status" value="1"/>
</dbReference>
<reference evidence="4" key="2">
    <citation type="submission" date="2018-04" db="EMBL/GenBank/DDBJ databases">
        <title>Complete genome sequence of Sulfodiicoccus acidiphilus strain HS-1.</title>
        <authorList>
            <person name="Sakai H.D."/>
            <person name="Kurosawa N."/>
        </authorList>
    </citation>
    <scope>NUCLEOTIDE SEQUENCE [LARGE SCALE GENOMIC DNA]</scope>
    <source>
        <strain evidence="4">HS-1</strain>
    </source>
</reference>